<dbReference type="EMBL" id="MAYW01000307">
    <property type="protein sequence ID" value="ODS30010.1"/>
    <property type="molecule type" value="Genomic_DNA"/>
</dbReference>
<feature type="coiled-coil region" evidence="1">
    <location>
        <begin position="121"/>
        <end position="155"/>
    </location>
</feature>
<feature type="domain" description="KilA-N DNA-binding" evidence="2">
    <location>
        <begin position="17"/>
        <end position="101"/>
    </location>
</feature>
<dbReference type="InterPro" id="IPR018873">
    <property type="entry name" value="KilA-N_DNA-bd_domain"/>
</dbReference>
<accession>A0A1E3X2Y7</accession>
<dbReference type="Pfam" id="PF10543">
    <property type="entry name" value="ORF6N"/>
    <property type="match status" value="1"/>
</dbReference>
<comment type="caution">
    <text evidence="3">The sequence shown here is derived from an EMBL/GenBank/DDBJ whole genome shotgun (WGS) entry which is preliminary data.</text>
</comment>
<evidence type="ECO:0000256" key="1">
    <source>
        <dbReference type="SAM" id="Coils"/>
    </source>
</evidence>
<reference evidence="3 4" key="1">
    <citation type="submission" date="2016-07" db="EMBL/GenBank/DDBJ databases">
        <title>Draft genome of Scalindua rubra, obtained from a brine-seawater interface in the Red Sea, sheds light on salt adaptation in anammox bacteria.</title>
        <authorList>
            <person name="Speth D.R."/>
            <person name="Lagkouvardos I."/>
            <person name="Wang Y."/>
            <person name="Qian P.-Y."/>
            <person name="Dutilh B.E."/>
            <person name="Jetten M.S."/>
        </authorList>
    </citation>
    <scope>NUCLEOTIDE SEQUENCE [LARGE SCALE GENOMIC DNA]</scope>
    <source>
        <strain evidence="3">BSI-1</strain>
    </source>
</reference>
<dbReference type="PATRIC" id="fig|1872076.5.peg.5873"/>
<evidence type="ECO:0000313" key="4">
    <source>
        <dbReference type="Proteomes" id="UP000094056"/>
    </source>
</evidence>
<name>A0A1E3X2Y7_9BACT</name>
<keyword evidence="1" id="KW-0175">Coiled coil</keyword>
<sequence>MKKAETSLIPQETIEGKILLIRGKKVMIDRDLAMLYGVTTGNLNKAVRRNIERFPGDFMFQLSKDEYDSLRFQIGILKKGQHSKYLPQAFTQEGVAMLSGVLNSKRAVQVNIQIMRAFVKLREILSTNKELAHKLSQLERKIEKHDVEIQAIFKAIRQLMTPPEKPKGKIGFSIDKK</sequence>
<dbReference type="AlphaFoldDB" id="A0A1E3X2Y7"/>
<dbReference type="Proteomes" id="UP000094056">
    <property type="component" value="Unassembled WGS sequence"/>
</dbReference>
<organism evidence="3 4">
    <name type="scientific">Candidatus Scalindua rubra</name>
    <dbReference type="NCBI Taxonomy" id="1872076"/>
    <lineage>
        <taxon>Bacteria</taxon>
        <taxon>Pseudomonadati</taxon>
        <taxon>Planctomycetota</taxon>
        <taxon>Candidatus Brocadiia</taxon>
        <taxon>Candidatus Brocadiales</taxon>
        <taxon>Candidatus Scalinduaceae</taxon>
        <taxon>Candidatus Scalindua</taxon>
    </lineage>
</organism>
<gene>
    <name evidence="3" type="ORF">SCARUB_04887</name>
</gene>
<proteinExistence type="predicted"/>
<evidence type="ECO:0000259" key="2">
    <source>
        <dbReference type="Pfam" id="PF10543"/>
    </source>
</evidence>
<evidence type="ECO:0000313" key="3">
    <source>
        <dbReference type="EMBL" id="ODS30010.1"/>
    </source>
</evidence>
<protein>
    <submittedName>
        <fullName evidence="3">ORF6N domain protein</fullName>
    </submittedName>
</protein>